<comment type="caution">
    <text evidence="3">The sequence shown here is derived from an EMBL/GenBank/DDBJ whole genome shotgun (WGS) entry which is preliminary data.</text>
</comment>
<gene>
    <name evidence="3" type="ORF">P875_00075840</name>
</gene>
<evidence type="ECO:0000313" key="3">
    <source>
        <dbReference type="EMBL" id="KJK68640.1"/>
    </source>
</evidence>
<proteinExistence type="predicted"/>
<dbReference type="Gene3D" id="3.90.226.10">
    <property type="entry name" value="2-enoyl-CoA Hydratase, Chain A, domain 1"/>
    <property type="match status" value="1"/>
</dbReference>
<evidence type="ECO:0000259" key="1">
    <source>
        <dbReference type="Pfam" id="PF03572"/>
    </source>
</evidence>
<dbReference type="Pfam" id="PF23658">
    <property type="entry name" value="PDZ_CPAF_rel"/>
    <property type="match status" value="1"/>
</dbReference>
<reference evidence="3 4" key="1">
    <citation type="submission" date="2015-02" db="EMBL/GenBank/DDBJ databases">
        <title>Draft genome sequence of Aspergillus parasiticus SU-1.</title>
        <authorList>
            <person name="Yu J."/>
            <person name="Fedorova N."/>
            <person name="Yin Y."/>
            <person name="Losada L."/>
            <person name="Zafar N."/>
            <person name="Taujale R."/>
            <person name="Ehrlich K.C."/>
            <person name="Bhatnagar D."/>
            <person name="Cleveland T.E."/>
            <person name="Bennett J.W."/>
            <person name="Nierman W.C."/>
        </authorList>
    </citation>
    <scope>NUCLEOTIDE SEQUENCE [LARGE SCALE GENOMIC DNA]</scope>
    <source>
        <strain evidence="4">ATCC 56775 / NRRL 5862 / SRRC 143 / SU-1</strain>
    </source>
</reference>
<protein>
    <submittedName>
        <fullName evidence="3">Uncharacterized protein</fullName>
    </submittedName>
</protein>
<dbReference type="GO" id="GO:0008236">
    <property type="term" value="F:serine-type peptidase activity"/>
    <property type="evidence" value="ECO:0007669"/>
    <property type="project" value="InterPro"/>
</dbReference>
<sequence length="719" mass="78430">MEAAPAPKDPLAVINPYGVQSVNAACALEQLAITSPGISEKGVVMVNMGFSWYGVLVLVQFISSTVVYASDPCAQIDHYVALGKKQGRSKISGIPGHVAYDCLRSMPFRSDLAVRFVDEYAKYLQFHATASMLKDPPSGYISTGVDLWGGLQRIRQKASDNVYSSQYDFDSDLKYLTSRANDGHLSVGLCSLEIMHFEHDMPLVSISPDGVQLPRIYTYYDAEMKLRGTEAAISSVYRIEDMDPVYYLQANIGVTIGLQDPDARYNHLFPSPAAAFSGMYTGGLWTNNLGSWPGKANQTVEFSNGTRLTVETTASVTLDRGLDFSSGESLFQTACMPNKESRPPDARPALSVGKPPYSIPLGGSSMYPAPIVHHEKELLPTFRLIGESPVSLARVAVQFLERARKDGKEKLIIDLSSNMGGDINLGFNLFRILFPDKPIYTATRFPSTELIGLMGRVFSSSQGHEAVQHDNTLDLPLILQNAVTPDHRHSFGSWEKLFGPVEIAGQNMSHLHATYNFTTASTEDNPISGYGGIEFGPSTQPFHAENIIIVTNGICASTCTILARLLKQQGVRSIVFGGRPRAAPMQLLGGSKGGQYWSLVTVSHYIEKARSIAVDASRAGSPILSADELARFLELAPPPLTGFPLRIDSRGGSGVNFRNEYDEKDPNTPLQFVYEAADCRLFWTAENYVFPDSSWVAAADAMFGDASCVEESAGHHITL</sequence>
<dbReference type="GO" id="GO:0006508">
    <property type="term" value="P:proteolysis"/>
    <property type="evidence" value="ECO:0007669"/>
    <property type="project" value="InterPro"/>
</dbReference>
<dbReference type="OrthoDB" id="27214at2759"/>
<dbReference type="InterPro" id="IPR005151">
    <property type="entry name" value="Tail-specific_protease"/>
</dbReference>
<dbReference type="SUPFAM" id="SSF52096">
    <property type="entry name" value="ClpP/crotonase"/>
    <property type="match status" value="1"/>
</dbReference>
<dbReference type="InterPro" id="IPR056186">
    <property type="entry name" value="PDZ_CPAF-rel"/>
</dbReference>
<dbReference type="PANTHER" id="PTHR37049:SF4">
    <property type="entry name" value="RHODANESE DOMAIN-CONTAINING PROTEIN"/>
    <property type="match status" value="1"/>
</dbReference>
<dbReference type="EMBL" id="JZEE01000032">
    <property type="protein sequence ID" value="KJK68640.1"/>
    <property type="molecule type" value="Genomic_DNA"/>
</dbReference>
<organism evidence="3 4">
    <name type="scientific">Aspergillus parasiticus (strain ATCC 56775 / NRRL 5862 / SRRC 143 / SU-1)</name>
    <dbReference type="NCBI Taxonomy" id="1403190"/>
    <lineage>
        <taxon>Eukaryota</taxon>
        <taxon>Fungi</taxon>
        <taxon>Dikarya</taxon>
        <taxon>Ascomycota</taxon>
        <taxon>Pezizomycotina</taxon>
        <taxon>Eurotiomycetes</taxon>
        <taxon>Eurotiomycetidae</taxon>
        <taxon>Eurotiales</taxon>
        <taxon>Aspergillaceae</taxon>
        <taxon>Aspergillus</taxon>
        <taxon>Aspergillus subgen. Circumdati</taxon>
    </lineage>
</organism>
<evidence type="ECO:0000313" key="4">
    <source>
        <dbReference type="Proteomes" id="UP000033540"/>
    </source>
</evidence>
<dbReference type="Proteomes" id="UP000033540">
    <property type="component" value="Unassembled WGS sequence"/>
</dbReference>
<name>A0A0F0ILS4_ASPPU</name>
<evidence type="ECO:0000259" key="2">
    <source>
        <dbReference type="Pfam" id="PF23658"/>
    </source>
</evidence>
<dbReference type="AlphaFoldDB" id="A0A0F0ILS4"/>
<dbReference type="InterPro" id="IPR029045">
    <property type="entry name" value="ClpP/crotonase-like_dom_sf"/>
</dbReference>
<dbReference type="PANTHER" id="PTHR37049">
    <property type="entry name" value="PEPTIDASE S41 FAMILY PROTEIN"/>
    <property type="match status" value="1"/>
</dbReference>
<feature type="domain" description="Tail specific protease" evidence="1">
    <location>
        <begin position="397"/>
        <end position="575"/>
    </location>
</feature>
<feature type="domain" description="CPAF-like PDZ" evidence="2">
    <location>
        <begin position="197"/>
        <end position="317"/>
    </location>
</feature>
<accession>A0A0F0ILS4</accession>
<dbReference type="InterPro" id="IPR052766">
    <property type="entry name" value="S41A_metabolite_peptidase"/>
</dbReference>
<dbReference type="Pfam" id="PF03572">
    <property type="entry name" value="Peptidase_S41"/>
    <property type="match status" value="1"/>
</dbReference>
<dbReference type="STRING" id="1403190.A0A0F0ILS4"/>